<dbReference type="AlphaFoldDB" id="A0A6C0GJ26"/>
<keyword evidence="1" id="KW-1133">Transmembrane helix</keyword>
<evidence type="ECO:0008006" key="4">
    <source>
        <dbReference type="Google" id="ProtNLM"/>
    </source>
</evidence>
<dbReference type="EMBL" id="CP048222">
    <property type="protein sequence ID" value="QHT67965.1"/>
    <property type="molecule type" value="Genomic_DNA"/>
</dbReference>
<keyword evidence="1" id="KW-0812">Transmembrane</keyword>
<evidence type="ECO:0000313" key="3">
    <source>
        <dbReference type="Proteomes" id="UP000480178"/>
    </source>
</evidence>
<reference evidence="2 3" key="1">
    <citation type="submission" date="2020-01" db="EMBL/GenBank/DDBJ databases">
        <authorList>
            <person name="Kim M.K."/>
        </authorList>
    </citation>
    <scope>NUCLEOTIDE SEQUENCE [LARGE SCALE GENOMIC DNA]</scope>
    <source>
        <strain evidence="2 3">172606-1</strain>
    </source>
</reference>
<proteinExistence type="predicted"/>
<dbReference type="InterPro" id="IPR023393">
    <property type="entry name" value="START-like_dom_sf"/>
</dbReference>
<organism evidence="2 3">
    <name type="scientific">Rhodocytophaga rosea</name>
    <dbReference type="NCBI Taxonomy" id="2704465"/>
    <lineage>
        <taxon>Bacteria</taxon>
        <taxon>Pseudomonadati</taxon>
        <taxon>Bacteroidota</taxon>
        <taxon>Cytophagia</taxon>
        <taxon>Cytophagales</taxon>
        <taxon>Rhodocytophagaceae</taxon>
        <taxon>Rhodocytophaga</taxon>
    </lineage>
</organism>
<evidence type="ECO:0000313" key="2">
    <source>
        <dbReference type="EMBL" id="QHT67965.1"/>
    </source>
</evidence>
<gene>
    <name evidence="2" type="ORF">GXP67_15610</name>
</gene>
<sequence length="151" mass="17951">MRFIIITPVAMDYQQVAQNFGKSLFQALNPPFPPVKLLRFDGNAKGDEVHLELNFIIFKQVWKSLITENNTNSKEIYFVDEGIQLPFFLKYWRHKHRIVNKSSGAAIIDDITFRSSFFLFDFLLYPVLYLQFLYRKPVYKKIFQKKRSNNS</sequence>
<evidence type="ECO:0000256" key="1">
    <source>
        <dbReference type="SAM" id="Phobius"/>
    </source>
</evidence>
<dbReference type="Proteomes" id="UP000480178">
    <property type="component" value="Chromosome"/>
</dbReference>
<dbReference type="RefSeq" id="WP_162443986.1">
    <property type="nucleotide sequence ID" value="NZ_CP048222.1"/>
</dbReference>
<accession>A0A6C0GJ26</accession>
<protein>
    <recommendedName>
        <fullName evidence="4">SRPBCC family protein</fullName>
    </recommendedName>
</protein>
<keyword evidence="3" id="KW-1185">Reference proteome</keyword>
<keyword evidence="1" id="KW-0472">Membrane</keyword>
<dbReference type="KEGG" id="rhoz:GXP67_15610"/>
<feature type="transmembrane region" description="Helical" evidence="1">
    <location>
        <begin position="117"/>
        <end position="134"/>
    </location>
</feature>
<dbReference type="Gene3D" id="3.30.530.20">
    <property type="match status" value="1"/>
</dbReference>
<name>A0A6C0GJ26_9BACT</name>